<dbReference type="EMBL" id="MDEE01000004">
    <property type="protein sequence ID" value="PPU57925.1"/>
    <property type="molecule type" value="Genomic_DNA"/>
</dbReference>
<gene>
    <name evidence="4" type="ORF">NYR99_12900</name>
    <name evidence="3" type="ORF">XdyCFBP7245_05085</name>
</gene>
<evidence type="ECO:0000313" key="4">
    <source>
        <dbReference type="EMBL" id="WOB24700.1"/>
    </source>
</evidence>
<proteinExistence type="predicted"/>
<dbReference type="Pfam" id="PF00545">
    <property type="entry name" value="Ribonuclease"/>
    <property type="match status" value="1"/>
</dbReference>
<keyword evidence="2" id="KW-0378">Hydrolase</keyword>
<evidence type="ECO:0000256" key="2">
    <source>
        <dbReference type="ARBA" id="ARBA00022801"/>
    </source>
</evidence>
<evidence type="ECO:0000313" key="3">
    <source>
        <dbReference type="EMBL" id="PPU57925.1"/>
    </source>
</evidence>
<protein>
    <submittedName>
        <fullName evidence="3">Ribonuclease</fullName>
    </submittedName>
</protein>
<keyword evidence="1" id="KW-0540">Nuclease</keyword>
<accession>A0A2S7C8N0</accession>
<name>A0A2S7C8N0_9XANT</name>
<dbReference type="Gene3D" id="3.10.450.30">
    <property type="entry name" value="Microbial ribonucleases"/>
    <property type="match status" value="1"/>
</dbReference>
<dbReference type="GO" id="GO:0004521">
    <property type="term" value="F:RNA endonuclease activity"/>
    <property type="evidence" value="ECO:0007669"/>
    <property type="project" value="InterPro"/>
</dbReference>
<dbReference type="Proteomes" id="UP000238908">
    <property type="component" value="Unassembled WGS sequence"/>
</dbReference>
<reference evidence="3 5" key="1">
    <citation type="submission" date="2016-08" db="EMBL/GenBank/DDBJ databases">
        <authorList>
            <person name="Seilhamer J.J."/>
        </authorList>
    </citation>
    <scope>NUCLEOTIDE SEQUENCE [LARGE SCALE GENOMIC DNA]</scope>
    <source>
        <strain evidence="3 5">CFBP7245</strain>
    </source>
</reference>
<dbReference type="Proteomes" id="UP001304534">
    <property type="component" value="Chromosome"/>
</dbReference>
<dbReference type="SUPFAM" id="SSF53933">
    <property type="entry name" value="Microbial ribonucleases"/>
    <property type="match status" value="1"/>
</dbReference>
<keyword evidence="6" id="KW-1185">Reference proteome</keyword>
<dbReference type="InterPro" id="IPR000026">
    <property type="entry name" value="N1-like"/>
</dbReference>
<organism evidence="3 5">
    <name type="scientific">Xanthomonas dyei</name>
    <dbReference type="NCBI Taxonomy" id="743699"/>
    <lineage>
        <taxon>Bacteria</taxon>
        <taxon>Pseudomonadati</taxon>
        <taxon>Pseudomonadota</taxon>
        <taxon>Gammaproteobacteria</taxon>
        <taxon>Lysobacterales</taxon>
        <taxon>Lysobacteraceae</taxon>
        <taxon>Xanthomonas</taxon>
    </lineage>
</organism>
<dbReference type="RefSeq" id="WP_104614679.1">
    <property type="nucleotide sequence ID" value="NZ_CP103837.1"/>
</dbReference>
<evidence type="ECO:0000256" key="1">
    <source>
        <dbReference type="ARBA" id="ARBA00022722"/>
    </source>
</evidence>
<reference evidence="4 6" key="2">
    <citation type="submission" date="2022-08" db="EMBL/GenBank/DDBJ databases">
        <title>Whole genome sequencing-based tracing of a 2022 introduction and outbreak of Xanthomonas hortorum pv. pelargonii.</title>
        <authorList>
            <person name="Iruegas-Bocardo F."/>
            <person name="Weisberg A.K."/>
            <person name="Riutta E.R."/>
            <person name="Kilday K."/>
            <person name="Bonkowski J.C."/>
            <person name="Creswell T."/>
            <person name="Daughtrey M.L."/>
            <person name="Rane K."/>
            <person name="Grunwald N.J."/>
            <person name="Chang J.H."/>
            <person name="Putnam M.L."/>
        </authorList>
    </citation>
    <scope>NUCLEOTIDE SEQUENCE [LARGE SCALE GENOMIC DNA]</scope>
    <source>
        <strain evidence="4 6">22-325</strain>
    </source>
</reference>
<dbReference type="GeneID" id="95584789"/>
<evidence type="ECO:0000313" key="5">
    <source>
        <dbReference type="Proteomes" id="UP000238908"/>
    </source>
</evidence>
<dbReference type="CDD" id="cd00607">
    <property type="entry name" value="RNase_Sa"/>
    <property type="match status" value="1"/>
</dbReference>
<dbReference type="EMBL" id="CP103840">
    <property type="protein sequence ID" value="WOB24700.1"/>
    <property type="molecule type" value="Genomic_DNA"/>
</dbReference>
<dbReference type="AlphaFoldDB" id="A0A2S7C8N0"/>
<evidence type="ECO:0000313" key="6">
    <source>
        <dbReference type="Proteomes" id="UP001304534"/>
    </source>
</evidence>
<dbReference type="GO" id="GO:0016787">
    <property type="term" value="F:hydrolase activity"/>
    <property type="evidence" value="ECO:0007669"/>
    <property type="project" value="UniProtKB-KW"/>
</dbReference>
<dbReference type="InterPro" id="IPR016191">
    <property type="entry name" value="Ribonuclease/ribotoxin"/>
</dbReference>
<sequence length="146" mass="16210">MRKPALLIVAIVLLIAGLWGMRTLQTPKPQFAPQLNAPIAAASPARRVPHLPAFLPTEAMATIVLIQRGGPFPYPQDGSVFGNREHRLPERPRGYYREYTVDTPGSADRGARRIVTGGTPPQTWYYSDDHYQTFKSFQGPTPEQAP</sequence>
<dbReference type="GO" id="GO:0003723">
    <property type="term" value="F:RNA binding"/>
    <property type="evidence" value="ECO:0007669"/>
    <property type="project" value="InterPro"/>
</dbReference>